<name>A0A6J5NFF9_9CAUD</name>
<organism evidence="1">
    <name type="scientific">uncultured Caudovirales phage</name>
    <dbReference type="NCBI Taxonomy" id="2100421"/>
    <lineage>
        <taxon>Viruses</taxon>
        <taxon>Duplodnaviria</taxon>
        <taxon>Heunggongvirae</taxon>
        <taxon>Uroviricota</taxon>
        <taxon>Caudoviricetes</taxon>
        <taxon>Peduoviridae</taxon>
        <taxon>Maltschvirus</taxon>
        <taxon>Maltschvirus maltsch</taxon>
    </lineage>
</organism>
<protein>
    <submittedName>
        <fullName evidence="1">Uncharacterized protein</fullName>
    </submittedName>
</protein>
<proteinExistence type="predicted"/>
<dbReference type="EMBL" id="LR796653">
    <property type="protein sequence ID" value="CAB4157653.1"/>
    <property type="molecule type" value="Genomic_DNA"/>
</dbReference>
<gene>
    <name evidence="1" type="ORF">UFOVP683_37</name>
</gene>
<evidence type="ECO:0000313" key="1">
    <source>
        <dbReference type="EMBL" id="CAB4157653.1"/>
    </source>
</evidence>
<reference evidence="1" key="1">
    <citation type="submission" date="2020-04" db="EMBL/GenBank/DDBJ databases">
        <authorList>
            <person name="Chiriac C."/>
            <person name="Salcher M."/>
            <person name="Ghai R."/>
            <person name="Kavagutti S V."/>
        </authorList>
    </citation>
    <scope>NUCLEOTIDE SEQUENCE</scope>
</reference>
<accession>A0A6J5NFF9</accession>
<sequence length="66" mass="8000">MDKLEILDYLDYALSMLEHEIEIYKVALRICDFETAKSEVWHIEEKSNYVEMNARAYRDKLNEIEQ</sequence>